<protein>
    <submittedName>
        <fullName evidence="10">Uncharacterized membrane protein At1g06890-like</fullName>
    </submittedName>
</protein>
<feature type="transmembrane region" description="Helical" evidence="7">
    <location>
        <begin position="312"/>
        <end position="331"/>
    </location>
</feature>
<dbReference type="InterPro" id="IPR050186">
    <property type="entry name" value="TPT_transporter"/>
</dbReference>
<dbReference type="GeneID" id="104763485"/>
<feature type="transmembrane region" description="Helical" evidence="7">
    <location>
        <begin position="54"/>
        <end position="74"/>
    </location>
</feature>
<keyword evidence="9" id="KW-1185">Reference proteome</keyword>
<feature type="transmembrane region" description="Helical" evidence="7">
    <location>
        <begin position="219"/>
        <end position="240"/>
    </location>
</feature>
<keyword evidence="5 7" id="KW-1133">Transmembrane helix</keyword>
<dbReference type="PANTHER" id="PTHR11132">
    <property type="entry name" value="SOLUTE CARRIER FAMILY 35"/>
    <property type="match status" value="1"/>
</dbReference>
<feature type="transmembrane region" description="Helical" evidence="7">
    <location>
        <begin position="288"/>
        <end position="306"/>
    </location>
</feature>
<keyword evidence="6 7" id="KW-0472">Membrane</keyword>
<gene>
    <name evidence="10" type="primary">LOC104763485</name>
</gene>
<feature type="transmembrane region" description="Helical" evidence="7">
    <location>
        <begin position="125"/>
        <end position="143"/>
    </location>
</feature>
<evidence type="ECO:0000313" key="9">
    <source>
        <dbReference type="Proteomes" id="UP000694864"/>
    </source>
</evidence>
<dbReference type="Proteomes" id="UP000694864">
    <property type="component" value="Chromosome 18"/>
</dbReference>
<evidence type="ECO:0000256" key="1">
    <source>
        <dbReference type="ARBA" id="ARBA00004141"/>
    </source>
</evidence>
<reference evidence="9" key="1">
    <citation type="journal article" date="2014" name="Nat. Commun.">
        <title>The emerging biofuel crop Camelina sativa retains a highly undifferentiated hexaploid genome structure.</title>
        <authorList>
            <person name="Kagale S."/>
            <person name="Koh C."/>
            <person name="Nixon J."/>
            <person name="Bollina V."/>
            <person name="Clarke W.E."/>
            <person name="Tuteja R."/>
            <person name="Spillane C."/>
            <person name="Robinson S.J."/>
            <person name="Links M.G."/>
            <person name="Clarke C."/>
            <person name="Higgins E.E."/>
            <person name="Huebert T."/>
            <person name="Sharpe A.G."/>
            <person name="Parkin I.A."/>
        </authorList>
    </citation>
    <scope>NUCLEOTIDE SEQUENCE [LARGE SCALE GENOMIC DNA]</scope>
    <source>
        <strain evidence="9">cv. DH55</strain>
    </source>
</reference>
<evidence type="ECO:0000256" key="6">
    <source>
        <dbReference type="ARBA" id="ARBA00023136"/>
    </source>
</evidence>
<dbReference type="Pfam" id="PF03151">
    <property type="entry name" value="TPT"/>
    <property type="match status" value="1"/>
</dbReference>
<accession>A0ABM0XFD1</accession>
<evidence type="ECO:0000313" key="10">
    <source>
        <dbReference type="RefSeq" id="XP_010485152.1"/>
    </source>
</evidence>
<dbReference type="InterPro" id="IPR004853">
    <property type="entry name" value="Sugar_P_trans_dom"/>
</dbReference>
<proteinExistence type="predicted"/>
<organism evidence="9 10">
    <name type="scientific">Camelina sativa</name>
    <name type="common">False flax</name>
    <name type="synonym">Myagrum sativum</name>
    <dbReference type="NCBI Taxonomy" id="90675"/>
    <lineage>
        <taxon>Eukaryota</taxon>
        <taxon>Viridiplantae</taxon>
        <taxon>Streptophyta</taxon>
        <taxon>Embryophyta</taxon>
        <taxon>Tracheophyta</taxon>
        <taxon>Spermatophyta</taxon>
        <taxon>Magnoliopsida</taxon>
        <taxon>eudicotyledons</taxon>
        <taxon>Gunneridae</taxon>
        <taxon>Pentapetalae</taxon>
        <taxon>rosids</taxon>
        <taxon>malvids</taxon>
        <taxon>Brassicales</taxon>
        <taxon>Brassicaceae</taxon>
        <taxon>Camelineae</taxon>
        <taxon>Camelina</taxon>
    </lineage>
</organism>
<evidence type="ECO:0000256" key="4">
    <source>
        <dbReference type="ARBA" id="ARBA00022692"/>
    </source>
</evidence>
<evidence type="ECO:0000259" key="8">
    <source>
        <dbReference type="Pfam" id="PF03151"/>
    </source>
</evidence>
<name>A0ABM0XFD1_CAMSA</name>
<reference evidence="10" key="2">
    <citation type="submission" date="2025-08" db="UniProtKB">
        <authorList>
            <consortium name="RefSeq"/>
        </authorList>
    </citation>
    <scope>IDENTIFICATION</scope>
    <source>
        <tissue evidence="10">Leaf</tissue>
    </source>
</reference>
<keyword evidence="4 7" id="KW-0812">Transmembrane</keyword>
<comment type="subcellular location">
    <subcellularLocation>
        <location evidence="1">Membrane</location>
        <topology evidence="1">Multi-pass membrane protein</topology>
    </subcellularLocation>
</comment>
<feature type="transmembrane region" description="Helical" evidence="7">
    <location>
        <begin position="86"/>
        <end position="105"/>
    </location>
</feature>
<evidence type="ECO:0000256" key="7">
    <source>
        <dbReference type="SAM" id="Phobius"/>
    </source>
</evidence>
<evidence type="ECO:0000256" key="3">
    <source>
        <dbReference type="ARBA" id="ARBA00022597"/>
    </source>
</evidence>
<dbReference type="InterPro" id="IPR037185">
    <property type="entry name" value="EmrE-like"/>
</dbReference>
<evidence type="ECO:0000256" key="5">
    <source>
        <dbReference type="ARBA" id="ARBA00022989"/>
    </source>
</evidence>
<sequence>MGLVDSLFGKDARKFLKRKDSDAAEAGRALEELRSSLYNELKTSEGAKRQQQRFCGPVVAMSFNFIVAVGIILANKLVMGRVGFNFPIFLTLIHYTVAWILLAFFKSLSLLPMSPPSKTTPFSSLFSLGAVMAFASGLANTSLKHNSVGFYQMAKIAVTPTIVLAEFVLFKKTISSTKVMALAVVSLGVAIATVTDLEFNLFGALVAVAWIIPSQQANWTALALMWKTTPFTVFFLLALMPWRDPPGVLLFKWDLGNSSAILISALLGFFLQWSGALALGATSATSHVVLGQFKTCVILLGGYVIFGSDPGFISICGAVAALVGMSVYTWLNLPGKPNDHISSKQLPKQNVIISKPKAEADDGGGETGVAVVSIDPIHSKTTTANIV</sequence>
<keyword evidence="3" id="KW-0762">Sugar transport</keyword>
<dbReference type="RefSeq" id="XP_010485152.1">
    <property type="nucleotide sequence ID" value="XM_010486850.2"/>
</dbReference>
<feature type="domain" description="Sugar phosphate transporter" evidence="8">
    <location>
        <begin position="65"/>
        <end position="227"/>
    </location>
</feature>
<feature type="transmembrane region" description="Helical" evidence="7">
    <location>
        <begin position="179"/>
        <end position="212"/>
    </location>
</feature>
<feature type="transmembrane region" description="Helical" evidence="7">
    <location>
        <begin position="260"/>
        <end position="281"/>
    </location>
</feature>
<keyword evidence="2" id="KW-0813">Transport</keyword>
<dbReference type="SUPFAM" id="SSF103481">
    <property type="entry name" value="Multidrug resistance efflux transporter EmrE"/>
    <property type="match status" value="1"/>
</dbReference>
<evidence type="ECO:0000256" key="2">
    <source>
        <dbReference type="ARBA" id="ARBA00022448"/>
    </source>
</evidence>